<evidence type="ECO:0000313" key="18">
    <source>
        <dbReference type="Proteomes" id="UP000002700"/>
    </source>
</evidence>
<dbReference type="KEGG" id="bpm:BURPS1710b_A2596"/>
<comment type="pathway">
    <text evidence="2">Cell wall biogenesis; peptidoglycan biosynthesis.</text>
</comment>
<keyword evidence="3" id="KW-0963">Cytoplasm</keyword>
<evidence type="ECO:0000256" key="8">
    <source>
        <dbReference type="ARBA" id="ARBA00023306"/>
    </source>
</evidence>
<organism evidence="17 18">
    <name type="scientific">Burkholderia pseudomallei (strain 1710b)</name>
    <dbReference type="NCBI Taxonomy" id="320372"/>
    <lineage>
        <taxon>Bacteria</taxon>
        <taxon>Pseudomonadati</taxon>
        <taxon>Pseudomonadota</taxon>
        <taxon>Betaproteobacteria</taxon>
        <taxon>Burkholderiales</taxon>
        <taxon>Burkholderiaceae</taxon>
        <taxon>Burkholderia</taxon>
        <taxon>pseudomallei group</taxon>
    </lineage>
</organism>
<dbReference type="PANTHER" id="PTHR43783:SF1">
    <property type="entry name" value="UDP-N-ACETYLGLUCOSAMINE 1-CARBOXYVINYLTRANSFERASE"/>
    <property type="match status" value="1"/>
</dbReference>
<dbReference type="InterPro" id="IPR036968">
    <property type="entry name" value="Enolpyruvate_Tfrase_sf"/>
</dbReference>
<reference evidence="17 18" key="1">
    <citation type="submission" date="2005-09" db="EMBL/GenBank/DDBJ databases">
        <authorList>
            <person name="Woods D.E."/>
            <person name="Nierman W.C."/>
        </authorList>
    </citation>
    <scope>NUCLEOTIDE SEQUENCE [LARGE SCALE GENOMIC DNA]</scope>
    <source>
        <strain evidence="17 18">1710b</strain>
    </source>
</reference>
<protein>
    <recommendedName>
        <fullName evidence="12">UDP-N-acetylglucosamine 1-carboxyvinyltransferase</fullName>
        <ecNumber evidence="11">2.5.1.7</ecNumber>
    </recommendedName>
    <alternativeName>
        <fullName evidence="13">Enoylpyruvate transferase</fullName>
    </alternativeName>
    <alternativeName>
        <fullName evidence="14">UDP-N-acetylglucosamine enolpyruvyl transferase</fullName>
    </alternativeName>
</protein>
<dbReference type="HOGENOM" id="CLU_027387_0_1_4"/>
<keyword evidence="5 17" id="KW-0808">Transferase</keyword>
<sequence length="517" mass="56937">MRRLAWKGYDRQCRAQCDHPSSRDSCEAPGLIPPYRRLIARIVVPLAPPVSPGRPSRRATNLRNPRDRWHDIDLARHYTHLHPNMSNLIVHGGAPLRGEITPSANKNAVLPILCATLLTDRPLRLVGVPDITDVRKILDIFRTLGSDVSIDYASGVLDLHHRATAFDPAVHRLPEEMRSSIMLVPPLLARFGVARLENDVKGCTLGVREIDPHVEVFERFGARIERTSDSLIVRADGPLTPNHHWLDYASVTTTENFVLCAASANGTSTLVNAASEPHVQEFCRFLAMLGVPIEGIGTSHLSVQGGRALAGGEYRFNEDFHEIATFLALGAITGGDIAVRNGSPEQFPLIDRTFAKFGVQVTHENGWSHALRDGPLKVKQPFTRNILTKVEAAPWPYLPVDLLPIFIALGVQAQGSVMFWNKVYDGAMGWTGELSKFGAHVFLSDPHRLITFGGLPLSPARVESPYIIRVAIALLMVAASIDGRSEILNAQPIRRAHPHFVENLRSVGANVEWTSGE</sequence>
<dbReference type="InterPro" id="IPR001986">
    <property type="entry name" value="Enolpyruvate_Tfrase_dom"/>
</dbReference>
<feature type="domain" description="Enolpyruvate transferase" evidence="16">
    <location>
        <begin position="91"/>
        <end position="504"/>
    </location>
</feature>
<evidence type="ECO:0000256" key="12">
    <source>
        <dbReference type="ARBA" id="ARBA00039754"/>
    </source>
</evidence>
<keyword evidence="8" id="KW-0131">Cell cycle</keyword>
<dbReference type="EC" id="2.5.1.7" evidence="11"/>
<dbReference type="SUPFAM" id="SSF55205">
    <property type="entry name" value="EPT/RTPC-like"/>
    <property type="match status" value="1"/>
</dbReference>
<dbReference type="NCBIfam" id="NF006873">
    <property type="entry name" value="PRK09369.1"/>
    <property type="match status" value="1"/>
</dbReference>
<dbReference type="GO" id="GO:0071555">
    <property type="term" value="P:cell wall organization"/>
    <property type="evidence" value="ECO:0007669"/>
    <property type="project" value="UniProtKB-KW"/>
</dbReference>
<dbReference type="Proteomes" id="UP000002700">
    <property type="component" value="Chromosome II"/>
</dbReference>
<dbReference type="InterPro" id="IPR013792">
    <property type="entry name" value="RNA3'P_cycl/enolpyr_Trfase_a/b"/>
</dbReference>
<name>Q3JFA7_BURP1</name>
<dbReference type="Pfam" id="PF00275">
    <property type="entry name" value="EPSP_synthase"/>
    <property type="match status" value="1"/>
</dbReference>
<accession>Q3JFA7</accession>
<evidence type="ECO:0000259" key="16">
    <source>
        <dbReference type="Pfam" id="PF00275"/>
    </source>
</evidence>
<dbReference type="PANTHER" id="PTHR43783">
    <property type="entry name" value="UDP-N-ACETYLGLUCOSAMINE 1-CARBOXYVINYLTRANSFERASE"/>
    <property type="match status" value="1"/>
</dbReference>
<proteinExistence type="inferred from homology"/>
<evidence type="ECO:0000313" key="17">
    <source>
        <dbReference type="EMBL" id="ABA53643.1"/>
    </source>
</evidence>
<comment type="similarity">
    <text evidence="10">Belongs to the EPSP synthase family. MurA subfamily.</text>
</comment>
<comment type="catalytic activity">
    <reaction evidence="15">
        <text>phosphoenolpyruvate + UDP-N-acetyl-alpha-D-glucosamine = UDP-N-acetyl-3-O-(1-carboxyvinyl)-alpha-D-glucosamine + phosphate</text>
        <dbReference type="Rhea" id="RHEA:18681"/>
        <dbReference type="ChEBI" id="CHEBI:43474"/>
        <dbReference type="ChEBI" id="CHEBI:57705"/>
        <dbReference type="ChEBI" id="CHEBI:58702"/>
        <dbReference type="ChEBI" id="CHEBI:68483"/>
        <dbReference type="EC" id="2.5.1.7"/>
    </reaction>
</comment>
<keyword evidence="7" id="KW-0573">Peptidoglycan synthesis</keyword>
<evidence type="ECO:0000256" key="7">
    <source>
        <dbReference type="ARBA" id="ARBA00022984"/>
    </source>
</evidence>
<dbReference type="EMBL" id="CP000125">
    <property type="protein sequence ID" value="ABA53643.1"/>
    <property type="molecule type" value="Genomic_DNA"/>
</dbReference>
<evidence type="ECO:0000256" key="5">
    <source>
        <dbReference type="ARBA" id="ARBA00022679"/>
    </source>
</evidence>
<dbReference type="Gene3D" id="3.65.10.10">
    <property type="entry name" value="Enolpyruvate transferase domain"/>
    <property type="match status" value="2"/>
</dbReference>
<evidence type="ECO:0000256" key="9">
    <source>
        <dbReference type="ARBA" id="ARBA00023316"/>
    </source>
</evidence>
<evidence type="ECO:0000256" key="4">
    <source>
        <dbReference type="ARBA" id="ARBA00022618"/>
    </source>
</evidence>
<dbReference type="AlphaFoldDB" id="Q3JFA7"/>
<evidence type="ECO:0000256" key="13">
    <source>
        <dbReference type="ARBA" id="ARBA00042443"/>
    </source>
</evidence>
<dbReference type="GO" id="GO:0008760">
    <property type="term" value="F:UDP-N-acetylglucosamine 1-carboxyvinyltransferase activity"/>
    <property type="evidence" value="ECO:0007669"/>
    <property type="project" value="UniProtKB-EC"/>
</dbReference>
<dbReference type="InterPro" id="IPR050068">
    <property type="entry name" value="MurA_subfamily"/>
</dbReference>
<evidence type="ECO:0000256" key="10">
    <source>
        <dbReference type="ARBA" id="ARBA00038367"/>
    </source>
</evidence>
<evidence type="ECO:0000256" key="15">
    <source>
        <dbReference type="ARBA" id="ARBA00047527"/>
    </source>
</evidence>
<evidence type="ECO:0000256" key="11">
    <source>
        <dbReference type="ARBA" id="ARBA00039108"/>
    </source>
</evidence>
<dbReference type="GO" id="GO:0009252">
    <property type="term" value="P:peptidoglycan biosynthetic process"/>
    <property type="evidence" value="ECO:0007669"/>
    <property type="project" value="UniProtKB-KW"/>
</dbReference>
<dbReference type="GO" id="GO:0051301">
    <property type="term" value="P:cell division"/>
    <property type="evidence" value="ECO:0007669"/>
    <property type="project" value="UniProtKB-KW"/>
</dbReference>
<dbReference type="EnsemblBacteria" id="ABA53643">
    <property type="protein sequence ID" value="ABA53643"/>
    <property type="gene ID" value="BURPS1710b_A2596"/>
</dbReference>
<keyword evidence="4" id="KW-0132">Cell division</keyword>
<keyword evidence="6" id="KW-0133">Cell shape</keyword>
<keyword evidence="9" id="KW-0961">Cell wall biogenesis/degradation</keyword>
<evidence type="ECO:0000256" key="2">
    <source>
        <dbReference type="ARBA" id="ARBA00004752"/>
    </source>
</evidence>
<dbReference type="GO" id="GO:0008360">
    <property type="term" value="P:regulation of cell shape"/>
    <property type="evidence" value="ECO:0007669"/>
    <property type="project" value="UniProtKB-KW"/>
</dbReference>
<dbReference type="GO" id="GO:0005737">
    <property type="term" value="C:cytoplasm"/>
    <property type="evidence" value="ECO:0007669"/>
    <property type="project" value="UniProtKB-SubCell"/>
</dbReference>
<evidence type="ECO:0000256" key="3">
    <source>
        <dbReference type="ARBA" id="ARBA00022490"/>
    </source>
</evidence>
<comment type="subcellular location">
    <subcellularLocation>
        <location evidence="1">Cytoplasm</location>
    </subcellularLocation>
</comment>
<evidence type="ECO:0000256" key="6">
    <source>
        <dbReference type="ARBA" id="ARBA00022960"/>
    </source>
</evidence>
<gene>
    <name evidence="17" type="ordered locus">BURPS1710b_A2596</name>
</gene>
<evidence type="ECO:0000256" key="14">
    <source>
        <dbReference type="ARBA" id="ARBA00042842"/>
    </source>
</evidence>
<evidence type="ECO:0000256" key="1">
    <source>
        <dbReference type="ARBA" id="ARBA00004496"/>
    </source>
</evidence>